<name>A0A106BXQ7_SHEFR</name>
<feature type="domain" description="Mur ligase central" evidence="14">
    <location>
        <begin position="111"/>
        <end position="299"/>
    </location>
</feature>
<dbReference type="GO" id="GO:0005524">
    <property type="term" value="F:ATP binding"/>
    <property type="evidence" value="ECO:0007669"/>
    <property type="project" value="UniProtKB-UniRule"/>
</dbReference>
<dbReference type="InterPro" id="IPR035911">
    <property type="entry name" value="MurE/MurF_N"/>
</dbReference>
<dbReference type="SUPFAM" id="SSF63418">
    <property type="entry name" value="MurE/MurF N-terminal domain"/>
    <property type="match status" value="1"/>
</dbReference>
<evidence type="ECO:0000256" key="8">
    <source>
        <dbReference type="ARBA" id="ARBA00023306"/>
    </source>
</evidence>
<feature type="domain" description="Mur ligase N-terminal catalytic" evidence="12">
    <location>
        <begin position="24"/>
        <end position="95"/>
    </location>
</feature>
<evidence type="ECO:0000256" key="3">
    <source>
        <dbReference type="ARBA" id="ARBA00022618"/>
    </source>
</evidence>
<dbReference type="GO" id="GO:0008360">
    <property type="term" value="P:regulation of cell shape"/>
    <property type="evidence" value="ECO:0007669"/>
    <property type="project" value="UniProtKB-KW"/>
</dbReference>
<keyword evidence="9 10" id="KW-0961">Cell wall biogenesis/degradation</keyword>
<dbReference type="Gene3D" id="3.40.1390.10">
    <property type="entry name" value="MurE/MurF, N-terminal domain"/>
    <property type="match status" value="1"/>
</dbReference>
<dbReference type="GO" id="GO:0005737">
    <property type="term" value="C:cytoplasm"/>
    <property type="evidence" value="ECO:0007669"/>
    <property type="project" value="UniProtKB-SubCell"/>
</dbReference>
<comment type="function">
    <text evidence="10 11">Involved in cell wall formation. Catalyzes the final step in the synthesis of UDP-N-acetylmuramoyl-pentapeptide, the precursor of murein.</text>
</comment>
<dbReference type="RefSeq" id="WP_059746821.1">
    <property type="nucleotide sequence ID" value="NZ_LRDC01000040.1"/>
</dbReference>
<dbReference type="GO" id="GO:0071555">
    <property type="term" value="P:cell wall organization"/>
    <property type="evidence" value="ECO:0007669"/>
    <property type="project" value="UniProtKB-KW"/>
</dbReference>
<dbReference type="NCBIfam" id="TIGR01143">
    <property type="entry name" value="murF"/>
    <property type="match status" value="1"/>
</dbReference>
<evidence type="ECO:0000256" key="2">
    <source>
        <dbReference type="ARBA" id="ARBA00022598"/>
    </source>
</evidence>
<keyword evidence="5 10" id="KW-0067">ATP-binding</keyword>
<dbReference type="Proteomes" id="UP000055702">
    <property type="component" value="Unassembled WGS sequence"/>
</dbReference>
<feature type="domain" description="Mur ligase C-terminal" evidence="13">
    <location>
        <begin position="322"/>
        <end position="441"/>
    </location>
</feature>
<dbReference type="GO" id="GO:0008766">
    <property type="term" value="F:UDP-N-acetylmuramoylalanyl-D-glutamyl-2,6-diaminopimelate-D-alanyl-D-alanine ligase activity"/>
    <property type="evidence" value="ECO:0007669"/>
    <property type="project" value="RHEA"/>
</dbReference>
<dbReference type="AlphaFoldDB" id="A0A106BXQ7"/>
<keyword evidence="4 10" id="KW-0547">Nucleotide-binding</keyword>
<feature type="binding site" evidence="10">
    <location>
        <begin position="112"/>
        <end position="118"/>
    </location>
    <ligand>
        <name>ATP</name>
        <dbReference type="ChEBI" id="CHEBI:30616"/>
    </ligand>
</feature>
<dbReference type="PANTHER" id="PTHR43024">
    <property type="entry name" value="UDP-N-ACETYLMURAMOYL-TRIPEPTIDE--D-ALANYL-D-ALANINE LIGASE"/>
    <property type="match status" value="1"/>
</dbReference>
<dbReference type="InterPro" id="IPR036565">
    <property type="entry name" value="Mur-like_cat_sf"/>
</dbReference>
<dbReference type="Pfam" id="PF08245">
    <property type="entry name" value="Mur_ligase_M"/>
    <property type="match status" value="1"/>
</dbReference>
<evidence type="ECO:0000256" key="11">
    <source>
        <dbReference type="RuleBase" id="RU004136"/>
    </source>
</evidence>
<accession>A0A106BXQ7</accession>
<dbReference type="InterPro" id="IPR005863">
    <property type="entry name" value="UDP-N-AcMur_synth"/>
</dbReference>
<keyword evidence="3 10" id="KW-0132">Cell division</keyword>
<evidence type="ECO:0000259" key="13">
    <source>
        <dbReference type="Pfam" id="PF02875"/>
    </source>
</evidence>
<keyword evidence="6 10" id="KW-0133">Cell shape</keyword>
<protein>
    <recommendedName>
        <fullName evidence="10 11">UDP-N-acetylmuramoyl-tripeptide--D-alanyl-D-alanine ligase</fullName>
        <ecNumber evidence="10 11">6.3.2.10</ecNumber>
    </recommendedName>
    <alternativeName>
        <fullName evidence="10">D-alanyl-D-alanine-adding enzyme</fullName>
    </alternativeName>
</protein>
<dbReference type="HAMAP" id="MF_02019">
    <property type="entry name" value="MurF"/>
    <property type="match status" value="1"/>
</dbReference>
<keyword evidence="2 10" id="KW-0436">Ligase</keyword>
<dbReference type="InterPro" id="IPR004101">
    <property type="entry name" value="Mur_ligase_C"/>
</dbReference>
<reference evidence="15 16" key="1">
    <citation type="submission" date="2016-01" db="EMBL/GenBank/DDBJ databases">
        <title>Draft genome of the antarctic isolate Shewanella frigidimarina Ag06-30.</title>
        <authorList>
            <person name="Parmeciano Di Noto G."/>
            <person name="Vazquez S."/>
            <person name="Mac Cormack W."/>
            <person name="Iriarte A."/>
            <person name="Quiroga C."/>
        </authorList>
    </citation>
    <scope>NUCLEOTIDE SEQUENCE [LARGE SCALE GENOMIC DNA]</scope>
    <source>
        <strain evidence="15 16">Ag06-30</strain>
    </source>
</reference>
<evidence type="ECO:0000256" key="7">
    <source>
        <dbReference type="ARBA" id="ARBA00022984"/>
    </source>
</evidence>
<keyword evidence="1 10" id="KW-0963">Cytoplasm</keyword>
<dbReference type="Pfam" id="PF01225">
    <property type="entry name" value="Mur_ligase"/>
    <property type="match status" value="1"/>
</dbReference>
<dbReference type="Pfam" id="PF02875">
    <property type="entry name" value="Mur_ligase_C"/>
    <property type="match status" value="1"/>
</dbReference>
<dbReference type="SUPFAM" id="SSF53244">
    <property type="entry name" value="MurD-like peptide ligases, peptide-binding domain"/>
    <property type="match status" value="1"/>
</dbReference>
<dbReference type="InterPro" id="IPR051046">
    <property type="entry name" value="MurCDEF_CellWall_CoF430Synth"/>
</dbReference>
<evidence type="ECO:0000259" key="14">
    <source>
        <dbReference type="Pfam" id="PF08245"/>
    </source>
</evidence>
<dbReference type="Gene3D" id="3.90.190.20">
    <property type="entry name" value="Mur ligase, C-terminal domain"/>
    <property type="match status" value="1"/>
</dbReference>
<dbReference type="UniPathway" id="UPA00219"/>
<evidence type="ECO:0000256" key="5">
    <source>
        <dbReference type="ARBA" id="ARBA00022840"/>
    </source>
</evidence>
<dbReference type="GO" id="GO:0051301">
    <property type="term" value="P:cell division"/>
    <property type="evidence" value="ECO:0007669"/>
    <property type="project" value="UniProtKB-KW"/>
</dbReference>
<organism evidence="15">
    <name type="scientific">Shewanella frigidimarina</name>
    <dbReference type="NCBI Taxonomy" id="56812"/>
    <lineage>
        <taxon>Bacteria</taxon>
        <taxon>Pseudomonadati</taxon>
        <taxon>Pseudomonadota</taxon>
        <taxon>Gammaproteobacteria</taxon>
        <taxon>Alteromonadales</taxon>
        <taxon>Shewanellaceae</taxon>
        <taxon>Shewanella</taxon>
    </lineage>
</organism>
<keyword evidence="7 10" id="KW-0573">Peptidoglycan synthesis</keyword>
<evidence type="ECO:0000313" key="16">
    <source>
        <dbReference type="Proteomes" id="UP000055702"/>
    </source>
</evidence>
<dbReference type="GO" id="GO:0047480">
    <property type="term" value="F:UDP-N-acetylmuramoyl-tripeptide-D-alanyl-D-alanine ligase activity"/>
    <property type="evidence" value="ECO:0007669"/>
    <property type="project" value="UniProtKB-UniRule"/>
</dbReference>
<comment type="caution">
    <text evidence="15">The sequence shown here is derived from an EMBL/GenBank/DDBJ whole genome shotgun (WGS) entry which is preliminary data.</text>
</comment>
<evidence type="ECO:0000256" key="6">
    <source>
        <dbReference type="ARBA" id="ARBA00022960"/>
    </source>
</evidence>
<evidence type="ECO:0000256" key="4">
    <source>
        <dbReference type="ARBA" id="ARBA00022741"/>
    </source>
</evidence>
<comment type="similarity">
    <text evidence="10">Belongs to the MurCDEF family. MurF subfamily.</text>
</comment>
<comment type="pathway">
    <text evidence="10 11">Cell wall biogenesis; peptidoglycan biosynthesis.</text>
</comment>
<proteinExistence type="inferred from homology"/>
<dbReference type="EMBL" id="LRDC01000040">
    <property type="protein sequence ID" value="KVX00539.1"/>
    <property type="molecule type" value="Genomic_DNA"/>
</dbReference>
<comment type="subcellular location">
    <subcellularLocation>
        <location evidence="10 11">Cytoplasm</location>
    </subcellularLocation>
</comment>
<evidence type="ECO:0000259" key="12">
    <source>
        <dbReference type="Pfam" id="PF01225"/>
    </source>
</evidence>
<gene>
    <name evidence="10" type="primary">murF</name>
    <name evidence="15" type="ORF">AWJ07_07210</name>
</gene>
<dbReference type="InterPro" id="IPR013221">
    <property type="entry name" value="Mur_ligase_cen"/>
</dbReference>
<keyword evidence="8 10" id="KW-0131">Cell cycle</keyword>
<sequence length="462" mass="49186">MISVTMSVLAQHLNGSLHGQDGVITNVSTDSRNIPAQCLFIALKGERFDGHDFVDTAIKNGAVALLVDHLLVDHPFAADITQIVVADTQKAMGKMGAFVRQAVAPICVALTGSNGKTSVKEMLATILSQHHQVLFTAGNFNNEIGVPLTLLRLSEGDEYGVFELGANHRGEIDYTSSLVLPQVALVNNVGNAHLEGFGSLEGVAQAKSEIFNHLTPDGTAIINADDKFADFMLQQSQGRKHLRFSCEMNVDADVTATDIVADANGCYRFTLTFGGQQEVVQLPLAGLHQVSNALAAASMCIALDISLYDIAQGFALLKPVKGRMQPHDLGRVLLIDDSYNANPTSVSAAINWLQQRDGYRCLVLGDLGELGDNAAPLHASIGLQVKNAAIESLFCCGQLSANTSEAFGSEHFCAQESLIVALQKQLASTTGNITVLVKGSRSAAMERVVDSLLDAFGRGELV</sequence>
<evidence type="ECO:0000256" key="1">
    <source>
        <dbReference type="ARBA" id="ARBA00022490"/>
    </source>
</evidence>
<evidence type="ECO:0000256" key="10">
    <source>
        <dbReference type="HAMAP-Rule" id="MF_02019"/>
    </source>
</evidence>
<dbReference type="PANTHER" id="PTHR43024:SF1">
    <property type="entry name" value="UDP-N-ACETYLMURAMOYL-TRIPEPTIDE--D-ALANYL-D-ALANINE LIGASE"/>
    <property type="match status" value="1"/>
</dbReference>
<dbReference type="SUPFAM" id="SSF53623">
    <property type="entry name" value="MurD-like peptide ligases, catalytic domain"/>
    <property type="match status" value="1"/>
</dbReference>
<dbReference type="EC" id="6.3.2.10" evidence="10 11"/>
<evidence type="ECO:0000256" key="9">
    <source>
        <dbReference type="ARBA" id="ARBA00023316"/>
    </source>
</evidence>
<comment type="catalytic activity">
    <reaction evidence="10 11">
        <text>D-alanyl-D-alanine + UDP-N-acetyl-alpha-D-muramoyl-L-alanyl-gamma-D-glutamyl-meso-2,6-diaminopimelate + ATP = UDP-N-acetyl-alpha-D-muramoyl-L-alanyl-gamma-D-glutamyl-meso-2,6-diaminopimeloyl-D-alanyl-D-alanine + ADP + phosphate + H(+)</text>
        <dbReference type="Rhea" id="RHEA:28374"/>
        <dbReference type="ChEBI" id="CHEBI:15378"/>
        <dbReference type="ChEBI" id="CHEBI:30616"/>
        <dbReference type="ChEBI" id="CHEBI:43474"/>
        <dbReference type="ChEBI" id="CHEBI:57822"/>
        <dbReference type="ChEBI" id="CHEBI:61386"/>
        <dbReference type="ChEBI" id="CHEBI:83905"/>
        <dbReference type="ChEBI" id="CHEBI:456216"/>
        <dbReference type="EC" id="6.3.2.10"/>
    </reaction>
</comment>
<dbReference type="GO" id="GO:0009252">
    <property type="term" value="P:peptidoglycan biosynthetic process"/>
    <property type="evidence" value="ECO:0007669"/>
    <property type="project" value="UniProtKB-UniRule"/>
</dbReference>
<dbReference type="InterPro" id="IPR000713">
    <property type="entry name" value="Mur_ligase_N"/>
</dbReference>
<dbReference type="InterPro" id="IPR036615">
    <property type="entry name" value="Mur_ligase_C_dom_sf"/>
</dbReference>
<dbReference type="Gene3D" id="3.40.1190.10">
    <property type="entry name" value="Mur-like, catalytic domain"/>
    <property type="match status" value="1"/>
</dbReference>
<evidence type="ECO:0000313" key="15">
    <source>
        <dbReference type="EMBL" id="KVX00539.1"/>
    </source>
</evidence>